<accession>A0A432ZSJ3</accession>
<proteinExistence type="predicted"/>
<comment type="caution">
    <text evidence="1">The sequence shown here is derived from an EMBL/GenBank/DDBJ whole genome shotgun (WGS) entry which is preliminary data.</text>
</comment>
<evidence type="ECO:0000313" key="2">
    <source>
        <dbReference type="Proteomes" id="UP000287996"/>
    </source>
</evidence>
<organism evidence="1 2">
    <name type="scientific">Idiomarina tyrosinivorans</name>
    <dbReference type="NCBI Taxonomy" id="1445662"/>
    <lineage>
        <taxon>Bacteria</taxon>
        <taxon>Pseudomonadati</taxon>
        <taxon>Pseudomonadota</taxon>
        <taxon>Gammaproteobacteria</taxon>
        <taxon>Alteromonadales</taxon>
        <taxon>Idiomarinaceae</taxon>
        <taxon>Idiomarina</taxon>
    </lineage>
</organism>
<dbReference type="Proteomes" id="UP000287996">
    <property type="component" value="Unassembled WGS sequence"/>
</dbReference>
<dbReference type="AlphaFoldDB" id="A0A432ZSJ3"/>
<name>A0A432ZSJ3_9GAMM</name>
<sequence length="62" mass="6831">MTAKRIERVEGLALSINNQEIGVLAHYSGGKNILVFSPDYIALPSNKRHTFTVSQLVDVTCN</sequence>
<dbReference type="RefSeq" id="WP_126841342.1">
    <property type="nucleotide sequence ID" value="NZ_PIQH01000003.1"/>
</dbReference>
<dbReference type="OrthoDB" id="9805913at2"/>
<evidence type="ECO:0000313" key="1">
    <source>
        <dbReference type="EMBL" id="RUO80811.1"/>
    </source>
</evidence>
<keyword evidence="2" id="KW-1185">Reference proteome</keyword>
<gene>
    <name evidence="1" type="ORF">CWI84_04300</name>
</gene>
<protein>
    <submittedName>
        <fullName evidence="1">Uncharacterized protein</fullName>
    </submittedName>
</protein>
<reference evidence="1 2" key="1">
    <citation type="journal article" date="2011" name="Front. Microbiol.">
        <title>Genomic signatures of strain selection and enhancement in Bacillus atrophaeus var. globigii, a historical biowarfare simulant.</title>
        <authorList>
            <person name="Gibbons H.S."/>
            <person name="Broomall S.M."/>
            <person name="McNew L.A."/>
            <person name="Daligault H."/>
            <person name="Chapman C."/>
            <person name="Bruce D."/>
            <person name="Karavis M."/>
            <person name="Krepps M."/>
            <person name="McGregor P.A."/>
            <person name="Hong C."/>
            <person name="Park K.H."/>
            <person name="Akmal A."/>
            <person name="Feldman A."/>
            <person name="Lin J.S."/>
            <person name="Chang W.E."/>
            <person name="Higgs B.W."/>
            <person name="Demirev P."/>
            <person name="Lindquist J."/>
            <person name="Liem A."/>
            <person name="Fochler E."/>
            <person name="Read T.D."/>
            <person name="Tapia R."/>
            <person name="Johnson S."/>
            <person name="Bishop-Lilly K.A."/>
            <person name="Detter C."/>
            <person name="Han C."/>
            <person name="Sozhamannan S."/>
            <person name="Rosenzweig C.N."/>
            <person name="Skowronski E.W."/>
        </authorList>
    </citation>
    <scope>NUCLEOTIDE SEQUENCE [LARGE SCALE GENOMIC DNA]</scope>
    <source>
        <strain evidence="1 2">CC-PW-9</strain>
    </source>
</reference>
<dbReference type="EMBL" id="PIQH01000003">
    <property type="protein sequence ID" value="RUO80811.1"/>
    <property type="molecule type" value="Genomic_DNA"/>
</dbReference>